<keyword evidence="5" id="KW-0496">Mitochondrion</keyword>
<evidence type="ECO:0000313" key="8">
    <source>
        <dbReference type="Proteomes" id="UP001279734"/>
    </source>
</evidence>
<dbReference type="GO" id="GO:0005739">
    <property type="term" value="C:mitochondrion"/>
    <property type="evidence" value="ECO:0007669"/>
    <property type="project" value="UniProtKB-SubCell"/>
</dbReference>
<dbReference type="NCBIfam" id="TIGR00756">
    <property type="entry name" value="PPR"/>
    <property type="match status" value="1"/>
</dbReference>
<accession>A0AAD3SZN6</accession>
<dbReference type="GO" id="GO:0003729">
    <property type="term" value="F:mRNA binding"/>
    <property type="evidence" value="ECO:0007669"/>
    <property type="project" value="UniProtKB-ARBA"/>
</dbReference>
<comment type="subcellular location">
    <subcellularLocation>
        <location evidence="1">Mitochondrion</location>
    </subcellularLocation>
</comment>
<sequence length="525" mass="59820">MLNRSLKDVMNSLSRLIFYGSPLLRRICTTTTAGDAVEAAAALGTTSTKSSSSNKRIYGRISAIGFTGGKVSDVLHRHIREGNVVRKEELVNCIRNLRKYKRYQHCLEILEWMDKSRMNYSARDYALRLDIVSKLQGIAAAEKYFDSLPPDAKNLYTYGTLLNCYCKENMVDKASALFEEIEKLNFSTHLVFNNLMTLFVKVGQPEKVPPLIQEMKERNLLVGSHAYNILMQSYACMNDLAAVESTLEEIQKDDTKCDWTVYSNLATVYIKAGLLEKAKLALNQLEEFLKNSAHRERLPYHFLISLYASVDNLAGVNRVWDTLKSHFPGCHNLSYLCLLQALSKLDDVGGLTEYFEEWNNCYRSYDMRLANVVLAAYLRHDRVDEAELLCKGVDAKAPAPYFRGHGMFISYFLDKGEICSALKHMETATAKVSKDHKWKPDPERIAAFFKYFEEEKDVESAEEFCRMLKKVNGLDSNAFLSLLQIYVSAGKMEAGMRKRMGEYGIEISSEHKILLNKVCPKIDQQ</sequence>
<dbReference type="PANTHER" id="PTHR45717">
    <property type="entry name" value="OS12G0527900 PROTEIN"/>
    <property type="match status" value="1"/>
</dbReference>
<dbReference type="InterPro" id="IPR011990">
    <property type="entry name" value="TPR-like_helical_dom_sf"/>
</dbReference>
<keyword evidence="8" id="KW-1185">Reference proteome</keyword>
<evidence type="ECO:0000256" key="4">
    <source>
        <dbReference type="ARBA" id="ARBA00022946"/>
    </source>
</evidence>
<name>A0AAD3SZN6_NEPGR</name>
<dbReference type="FunFam" id="1.25.40.10:FF:000385">
    <property type="entry name" value="Pentatricopeptide repeat-containing protein mitochondrial"/>
    <property type="match status" value="1"/>
</dbReference>
<dbReference type="EMBL" id="BSYO01000022">
    <property type="protein sequence ID" value="GMH20913.1"/>
    <property type="molecule type" value="Genomic_DNA"/>
</dbReference>
<proteinExistence type="inferred from homology"/>
<evidence type="ECO:0000256" key="5">
    <source>
        <dbReference type="ARBA" id="ARBA00023128"/>
    </source>
</evidence>
<dbReference type="Gene3D" id="1.25.40.10">
    <property type="entry name" value="Tetratricopeptide repeat domain"/>
    <property type="match status" value="3"/>
</dbReference>
<dbReference type="InterPro" id="IPR002885">
    <property type="entry name" value="PPR_rpt"/>
</dbReference>
<organism evidence="7 8">
    <name type="scientific">Nepenthes gracilis</name>
    <name type="common">Slender pitcher plant</name>
    <dbReference type="NCBI Taxonomy" id="150966"/>
    <lineage>
        <taxon>Eukaryota</taxon>
        <taxon>Viridiplantae</taxon>
        <taxon>Streptophyta</taxon>
        <taxon>Embryophyta</taxon>
        <taxon>Tracheophyta</taxon>
        <taxon>Spermatophyta</taxon>
        <taxon>Magnoliopsida</taxon>
        <taxon>eudicotyledons</taxon>
        <taxon>Gunneridae</taxon>
        <taxon>Pentapetalae</taxon>
        <taxon>Caryophyllales</taxon>
        <taxon>Nepenthaceae</taxon>
        <taxon>Nepenthes</taxon>
    </lineage>
</organism>
<keyword evidence="4" id="KW-0809">Transit peptide</keyword>
<keyword evidence="3" id="KW-0677">Repeat</keyword>
<dbReference type="Pfam" id="PF01535">
    <property type="entry name" value="PPR"/>
    <property type="match status" value="2"/>
</dbReference>
<evidence type="ECO:0000256" key="3">
    <source>
        <dbReference type="ARBA" id="ARBA00022737"/>
    </source>
</evidence>
<comment type="caution">
    <text evidence="7">The sequence shown here is derived from an EMBL/GenBank/DDBJ whole genome shotgun (WGS) entry which is preliminary data.</text>
</comment>
<protein>
    <recommendedName>
        <fullName evidence="9">Pentatricopeptide repeat-containing protein</fullName>
    </recommendedName>
</protein>
<evidence type="ECO:0008006" key="9">
    <source>
        <dbReference type="Google" id="ProtNLM"/>
    </source>
</evidence>
<dbReference type="Pfam" id="PF12854">
    <property type="entry name" value="PPR_1"/>
    <property type="match status" value="1"/>
</dbReference>
<dbReference type="SUPFAM" id="SSF48452">
    <property type="entry name" value="TPR-like"/>
    <property type="match status" value="1"/>
</dbReference>
<reference evidence="7" key="1">
    <citation type="submission" date="2023-05" db="EMBL/GenBank/DDBJ databases">
        <title>Nepenthes gracilis genome sequencing.</title>
        <authorList>
            <person name="Fukushima K."/>
        </authorList>
    </citation>
    <scope>NUCLEOTIDE SEQUENCE</scope>
    <source>
        <strain evidence="7">SING2019-196</strain>
    </source>
</reference>
<evidence type="ECO:0000256" key="6">
    <source>
        <dbReference type="PROSITE-ProRule" id="PRU00708"/>
    </source>
</evidence>
<dbReference type="AlphaFoldDB" id="A0AAD3SZN6"/>
<feature type="repeat" description="PPR" evidence="6">
    <location>
        <begin position="154"/>
        <end position="188"/>
    </location>
</feature>
<dbReference type="PANTHER" id="PTHR45717:SF8">
    <property type="entry name" value="OS01G0301000 PROTEIN"/>
    <property type="match status" value="1"/>
</dbReference>
<dbReference type="Proteomes" id="UP001279734">
    <property type="component" value="Unassembled WGS sequence"/>
</dbReference>
<evidence type="ECO:0000313" key="7">
    <source>
        <dbReference type="EMBL" id="GMH20913.1"/>
    </source>
</evidence>
<evidence type="ECO:0000256" key="1">
    <source>
        <dbReference type="ARBA" id="ARBA00004173"/>
    </source>
</evidence>
<dbReference type="PROSITE" id="PS51375">
    <property type="entry name" value="PPR"/>
    <property type="match status" value="1"/>
</dbReference>
<comment type="similarity">
    <text evidence="2">Belongs to the PPR family. P subfamily.</text>
</comment>
<evidence type="ECO:0000256" key="2">
    <source>
        <dbReference type="ARBA" id="ARBA00007626"/>
    </source>
</evidence>
<gene>
    <name evidence="7" type="ORF">Nepgr_022755</name>
</gene>